<sequence>MAEFPAIDAFIVAVYAIAVFVIGFLASRHIKDTDDFFLAGRGLGFATIGFSLFASNISGTTLVGLSGQAYSAGISVANYEWMAGLLFLVMAFVTVPIFYRNRLSTIPEYFEKRYDGRVRRYISAMTIFLSIFVDTAGSIYAGALILQVFVPGLPFWPTCLGLALFAGLYTVAGGLRAVVYTDVIQAIVLLAGSTALTLIIFADNGWSWQAATGGLPEGHLSLIRPLEDEHLPWLGTLIGVPVLGFYYWSTNQYIVQRALAARSLDHARWGLTLAGLLKLTPLFVMVLPGAMAVAILPGIERPDEVFPTLVTELLPVGLRGLVLAALIAAIMSTIDSTLNAASTLVFFDFLSEERRENLGMKGALRLGRMLTLGFMAVAALWAPMIGNFPGIFAYLQEIFSYAVPPVVAIFVIGMVWRRVTADAALATLIFGHVLGLASLTAAQTGWLTLHFTITAGIATGLCALVCIVVSLALPGENARDPAGLMWHRGLVAPDRRHSVLADYRTQVIGVALLTLAIVIGFW</sequence>
<feature type="transmembrane region" description="Helical" evidence="7">
    <location>
        <begin position="230"/>
        <end position="248"/>
    </location>
</feature>
<feature type="transmembrane region" description="Helical" evidence="7">
    <location>
        <begin position="79"/>
        <end position="99"/>
    </location>
</feature>
<feature type="transmembrane region" description="Helical" evidence="7">
    <location>
        <begin position="269"/>
        <end position="296"/>
    </location>
</feature>
<keyword evidence="9" id="KW-1185">Reference proteome</keyword>
<dbReference type="NCBIfam" id="TIGR00813">
    <property type="entry name" value="sss"/>
    <property type="match status" value="1"/>
</dbReference>
<dbReference type="PROSITE" id="PS50283">
    <property type="entry name" value="NA_SOLUT_SYMP_3"/>
    <property type="match status" value="1"/>
</dbReference>
<feature type="transmembrane region" description="Helical" evidence="7">
    <location>
        <begin position="398"/>
        <end position="416"/>
    </location>
</feature>
<evidence type="ECO:0008006" key="10">
    <source>
        <dbReference type="Google" id="ProtNLM"/>
    </source>
</evidence>
<keyword evidence="4 7" id="KW-1133">Transmembrane helix</keyword>
<keyword evidence="5 7" id="KW-0472">Membrane</keyword>
<comment type="caution">
    <text evidence="8">The sequence shown here is derived from an EMBL/GenBank/DDBJ whole genome shotgun (WGS) entry which is preliminary data.</text>
</comment>
<feature type="transmembrane region" description="Helical" evidence="7">
    <location>
        <begin position="38"/>
        <end position="59"/>
    </location>
</feature>
<proteinExistence type="inferred from homology"/>
<feature type="transmembrane region" description="Helical" evidence="7">
    <location>
        <begin position="153"/>
        <end position="171"/>
    </location>
</feature>
<dbReference type="CDD" id="cd10329">
    <property type="entry name" value="SLC5sbd_SGLT1-like"/>
    <property type="match status" value="1"/>
</dbReference>
<comment type="subcellular location">
    <subcellularLocation>
        <location evidence="1">Membrane</location>
        <topology evidence="1">Multi-pass membrane protein</topology>
    </subcellularLocation>
</comment>
<evidence type="ECO:0000313" key="9">
    <source>
        <dbReference type="Proteomes" id="UP000076400"/>
    </source>
</evidence>
<evidence type="ECO:0000256" key="1">
    <source>
        <dbReference type="ARBA" id="ARBA00004141"/>
    </source>
</evidence>
<feature type="transmembrane region" description="Helical" evidence="7">
    <location>
        <begin position="423"/>
        <end position="442"/>
    </location>
</feature>
<evidence type="ECO:0000313" key="8">
    <source>
        <dbReference type="EMBL" id="KZD12095.1"/>
    </source>
</evidence>
<comment type="similarity">
    <text evidence="2 6">Belongs to the sodium:solute symporter (SSF) (TC 2.A.21) family.</text>
</comment>
<feature type="transmembrane region" description="Helical" evidence="7">
    <location>
        <begin position="6"/>
        <end position="26"/>
    </location>
</feature>
<evidence type="ECO:0000256" key="5">
    <source>
        <dbReference type="ARBA" id="ARBA00023136"/>
    </source>
</evidence>
<dbReference type="Proteomes" id="UP000076400">
    <property type="component" value="Unassembled WGS sequence"/>
</dbReference>
<evidence type="ECO:0000256" key="7">
    <source>
        <dbReference type="SAM" id="Phobius"/>
    </source>
</evidence>
<feature type="transmembrane region" description="Helical" evidence="7">
    <location>
        <begin position="316"/>
        <end position="349"/>
    </location>
</feature>
<dbReference type="GO" id="GO:0005412">
    <property type="term" value="F:D-glucose:sodium symporter activity"/>
    <property type="evidence" value="ECO:0007669"/>
    <property type="project" value="TreeGrafter"/>
</dbReference>
<dbReference type="PANTHER" id="PTHR11819">
    <property type="entry name" value="SOLUTE CARRIER FAMILY 5"/>
    <property type="match status" value="1"/>
</dbReference>
<evidence type="ECO:0000256" key="6">
    <source>
        <dbReference type="RuleBase" id="RU362091"/>
    </source>
</evidence>
<organism evidence="8 9">
    <name type="scientific">Oceanibaculum pacificum</name>
    <dbReference type="NCBI Taxonomy" id="580166"/>
    <lineage>
        <taxon>Bacteria</taxon>
        <taxon>Pseudomonadati</taxon>
        <taxon>Pseudomonadota</taxon>
        <taxon>Alphaproteobacteria</taxon>
        <taxon>Rhodospirillales</taxon>
        <taxon>Oceanibaculaceae</taxon>
        <taxon>Oceanibaculum</taxon>
    </lineage>
</organism>
<dbReference type="InterPro" id="IPR038377">
    <property type="entry name" value="Na/Glc_symporter_sf"/>
</dbReference>
<dbReference type="RefSeq" id="WP_067553232.1">
    <property type="nucleotide sequence ID" value="NZ_LPXN01000057.1"/>
</dbReference>
<dbReference type="EMBL" id="LPXN01000057">
    <property type="protein sequence ID" value="KZD12095.1"/>
    <property type="molecule type" value="Genomic_DNA"/>
</dbReference>
<reference evidence="8 9" key="1">
    <citation type="submission" date="2015-12" db="EMBL/GenBank/DDBJ databases">
        <title>Genome sequence of Oceanibaculum pacificum MCCC 1A02656.</title>
        <authorList>
            <person name="Lu L."/>
            <person name="Lai Q."/>
            <person name="Shao Z."/>
            <person name="Qian P."/>
        </authorList>
    </citation>
    <scope>NUCLEOTIDE SEQUENCE [LARGE SCALE GENOMIC DNA]</scope>
    <source>
        <strain evidence="8 9">MCCC 1A02656</strain>
    </source>
</reference>
<feature type="transmembrane region" description="Helical" evidence="7">
    <location>
        <begin position="370"/>
        <end position="392"/>
    </location>
</feature>
<dbReference type="OrthoDB" id="9814523at2"/>
<dbReference type="Gene3D" id="1.20.1730.10">
    <property type="entry name" value="Sodium/glucose cotransporter"/>
    <property type="match status" value="1"/>
</dbReference>
<dbReference type="Pfam" id="PF00474">
    <property type="entry name" value="SSF"/>
    <property type="match status" value="1"/>
</dbReference>
<name>A0A154WF53_9PROT</name>
<accession>A0A154WF53</accession>
<dbReference type="GO" id="GO:0005886">
    <property type="term" value="C:plasma membrane"/>
    <property type="evidence" value="ECO:0007669"/>
    <property type="project" value="TreeGrafter"/>
</dbReference>
<feature type="transmembrane region" description="Helical" evidence="7">
    <location>
        <begin position="120"/>
        <end position="141"/>
    </location>
</feature>
<feature type="transmembrane region" description="Helical" evidence="7">
    <location>
        <begin position="448"/>
        <end position="473"/>
    </location>
</feature>
<dbReference type="PANTHER" id="PTHR11819:SF195">
    <property type="entry name" value="SODIUM_GLUCOSE COTRANSPORTER 4"/>
    <property type="match status" value="1"/>
</dbReference>
<evidence type="ECO:0000256" key="4">
    <source>
        <dbReference type="ARBA" id="ARBA00022989"/>
    </source>
</evidence>
<keyword evidence="3 7" id="KW-0812">Transmembrane</keyword>
<dbReference type="AlphaFoldDB" id="A0A154WF53"/>
<evidence type="ECO:0000256" key="3">
    <source>
        <dbReference type="ARBA" id="ARBA00022692"/>
    </source>
</evidence>
<gene>
    <name evidence="8" type="ORF">AUP43_05520</name>
</gene>
<feature type="transmembrane region" description="Helical" evidence="7">
    <location>
        <begin position="183"/>
        <end position="202"/>
    </location>
</feature>
<protein>
    <recommendedName>
        <fullName evidence="10">Na+/glucose cotransporter</fullName>
    </recommendedName>
</protein>
<evidence type="ECO:0000256" key="2">
    <source>
        <dbReference type="ARBA" id="ARBA00006434"/>
    </source>
</evidence>
<dbReference type="InterPro" id="IPR001734">
    <property type="entry name" value="Na/solute_symporter"/>
</dbReference>